<gene>
    <name evidence="1" type="primary">POL_321</name>
    <name evidence="1" type="ORF">NPIL_31241</name>
</gene>
<sequence length="145" mass="16894">MILKSFWLEDISILIRHLKSVTNHLNDLKIKLQLANEQVDIVSTINQANYAFYHNRLKSYKSFEKDDKVIVLAPGSTHKIYARWTSPSIIVEKRSAHSYLVPISDNSVQHIHANKVRRLNLNRVIYQTEMDFGDIENTPIKTYSK</sequence>
<name>A0A8X6NLE7_NEPPI</name>
<evidence type="ECO:0000313" key="1">
    <source>
        <dbReference type="EMBL" id="GFT21397.1"/>
    </source>
</evidence>
<dbReference type="AlphaFoldDB" id="A0A8X6NLE7"/>
<keyword evidence="2" id="KW-1185">Reference proteome</keyword>
<accession>A0A8X6NLE7</accession>
<dbReference type="Proteomes" id="UP000887013">
    <property type="component" value="Unassembled WGS sequence"/>
</dbReference>
<comment type="caution">
    <text evidence="1">The sequence shown here is derived from an EMBL/GenBank/DDBJ whole genome shotgun (WGS) entry which is preliminary data.</text>
</comment>
<protein>
    <submittedName>
        <fullName evidence="1">Retrovirus-related Pol polyprotein from transposon 412</fullName>
    </submittedName>
</protein>
<reference evidence="1" key="1">
    <citation type="submission" date="2020-08" db="EMBL/GenBank/DDBJ databases">
        <title>Multicomponent nature underlies the extraordinary mechanical properties of spider dragline silk.</title>
        <authorList>
            <person name="Kono N."/>
            <person name="Nakamura H."/>
            <person name="Mori M."/>
            <person name="Yoshida Y."/>
            <person name="Ohtoshi R."/>
            <person name="Malay A.D."/>
            <person name="Moran D.A.P."/>
            <person name="Tomita M."/>
            <person name="Numata K."/>
            <person name="Arakawa K."/>
        </authorList>
    </citation>
    <scope>NUCLEOTIDE SEQUENCE</scope>
</reference>
<evidence type="ECO:0000313" key="2">
    <source>
        <dbReference type="Proteomes" id="UP000887013"/>
    </source>
</evidence>
<dbReference type="EMBL" id="BMAW01059488">
    <property type="protein sequence ID" value="GFT21397.1"/>
    <property type="molecule type" value="Genomic_DNA"/>
</dbReference>
<organism evidence="1 2">
    <name type="scientific">Nephila pilipes</name>
    <name type="common">Giant wood spider</name>
    <name type="synonym">Nephila maculata</name>
    <dbReference type="NCBI Taxonomy" id="299642"/>
    <lineage>
        <taxon>Eukaryota</taxon>
        <taxon>Metazoa</taxon>
        <taxon>Ecdysozoa</taxon>
        <taxon>Arthropoda</taxon>
        <taxon>Chelicerata</taxon>
        <taxon>Arachnida</taxon>
        <taxon>Araneae</taxon>
        <taxon>Araneomorphae</taxon>
        <taxon>Entelegynae</taxon>
        <taxon>Araneoidea</taxon>
        <taxon>Nephilidae</taxon>
        <taxon>Nephila</taxon>
    </lineage>
</organism>
<proteinExistence type="predicted"/>
<dbReference type="OrthoDB" id="8051507at2759"/>